<dbReference type="Gene3D" id="3.40.50.410">
    <property type="entry name" value="von Willebrand factor, type A domain"/>
    <property type="match status" value="1"/>
</dbReference>
<protein>
    <submittedName>
        <fullName evidence="2">AAA-like domain-containing protein</fullName>
    </submittedName>
</protein>
<dbReference type="PROSITE" id="PS50234">
    <property type="entry name" value="VWFA"/>
    <property type="match status" value="1"/>
</dbReference>
<sequence>MSIVNSKSFYQTEGGTLPLDALTYVEREADEQLYPFGRSTQGNSRVCFVLAPRQTGKSSLMVRTAKRLTEENLICVRINIHEFAGVESERVLWFSLLDEICKQVPLPELNLPDRLKNEWNRHPDLAPGLQFKNFLLEEILSKITAEKLVIFIDEIQDLVDLKLQNVFFGVIRNLSDQTDKPELKKLAFVLLGVAKPSDLMTSTSYTLNLGDRIELGRLTPEQCKPLLPGLKKVTPDPAATLERILYWTGGQPFLTQVVCHLVATDNRIEDSDQIEARVDRVVTEKIITDWRRQDRQSHLQEVENWFTKVENIRKPEKLKTLGLYREILAQSPIDFRQNDPRHWDLLISGLVAKEEDRLQVANQIYTQVFDRNWITKTETLLEDNMPEPFSTIYDRDVFILIDQSASMMLRDADTGDQTRYEYLEEVIMSHVGAILSEQNKEENRTQKICDEVTVYFFSSKRNIVGPYSVRTVDRVKSLFLENPPKMKTFIAPTLEKCIDTWVQKGKPAGRGAFFIIYTDGLFDDEGGFMECIQQAGEKIESHKQVKFIVLGLGQEIDIEKFLDIDFNTNGVLRFNVLTFDLVNEIEDEIIECLERQLIEDPIDAYRVPEWVKREFPDFVEKLKLVRSQNP</sequence>
<proteinExistence type="predicted"/>
<accession>A0ABT2NEG5</accession>
<name>A0ABT2NEG5_9CYAN</name>
<dbReference type="Proteomes" id="UP001525961">
    <property type="component" value="Unassembled WGS sequence"/>
</dbReference>
<dbReference type="SUPFAM" id="SSF52540">
    <property type="entry name" value="P-loop containing nucleoside triphosphate hydrolases"/>
    <property type="match status" value="1"/>
</dbReference>
<dbReference type="InterPro" id="IPR027417">
    <property type="entry name" value="P-loop_NTPase"/>
</dbReference>
<dbReference type="InterPro" id="IPR003593">
    <property type="entry name" value="AAA+_ATPase"/>
</dbReference>
<feature type="domain" description="VWFA" evidence="1">
    <location>
        <begin position="396"/>
        <end position="589"/>
    </location>
</feature>
<evidence type="ECO:0000313" key="3">
    <source>
        <dbReference type="Proteomes" id="UP001525961"/>
    </source>
</evidence>
<evidence type="ECO:0000259" key="1">
    <source>
        <dbReference type="PROSITE" id="PS50234"/>
    </source>
</evidence>
<dbReference type="InterPro" id="IPR036465">
    <property type="entry name" value="vWFA_dom_sf"/>
</dbReference>
<dbReference type="SMART" id="SM00382">
    <property type="entry name" value="AAA"/>
    <property type="match status" value="1"/>
</dbReference>
<organism evidence="2 3">
    <name type="scientific">Laspinema olomoucense D3b</name>
    <dbReference type="NCBI Taxonomy" id="2953688"/>
    <lineage>
        <taxon>Bacteria</taxon>
        <taxon>Bacillati</taxon>
        <taxon>Cyanobacteriota</taxon>
        <taxon>Cyanophyceae</taxon>
        <taxon>Oscillatoriophycideae</taxon>
        <taxon>Oscillatoriales</taxon>
        <taxon>Laspinemataceae</taxon>
        <taxon>Laspinema</taxon>
        <taxon>Laspinema olomoucense</taxon>
    </lineage>
</organism>
<dbReference type="SUPFAM" id="SSF53300">
    <property type="entry name" value="vWA-like"/>
    <property type="match status" value="1"/>
</dbReference>
<evidence type="ECO:0000313" key="2">
    <source>
        <dbReference type="EMBL" id="MCT7980130.1"/>
    </source>
</evidence>
<dbReference type="RefSeq" id="WP_261236670.1">
    <property type="nucleotide sequence ID" value="NZ_JAMXFA010000033.1"/>
</dbReference>
<reference evidence="2 3" key="1">
    <citation type="journal article" date="2022" name="Front. Microbiol.">
        <title>High genomic differentiation and limited gene flow indicate recent cryptic speciation within the genus Laspinema (cyanobacteria).</title>
        <authorList>
            <person name="Stanojkovic A."/>
            <person name="Skoupy S."/>
            <person name="Skaloud P."/>
            <person name="Dvorak P."/>
        </authorList>
    </citation>
    <scope>NUCLEOTIDE SEQUENCE [LARGE SCALE GENOMIC DNA]</scope>
    <source>
        <strain evidence="2 3">D3b</strain>
    </source>
</reference>
<dbReference type="Gene3D" id="3.40.50.300">
    <property type="entry name" value="P-loop containing nucleotide triphosphate hydrolases"/>
    <property type="match status" value="1"/>
</dbReference>
<gene>
    <name evidence="2" type="ORF">NG792_20615</name>
</gene>
<dbReference type="InterPro" id="IPR002035">
    <property type="entry name" value="VWF_A"/>
</dbReference>
<comment type="caution">
    <text evidence="2">The sequence shown here is derived from an EMBL/GenBank/DDBJ whole genome shotgun (WGS) entry which is preliminary data.</text>
</comment>
<dbReference type="EMBL" id="JAMXFA010000033">
    <property type="protein sequence ID" value="MCT7980130.1"/>
    <property type="molecule type" value="Genomic_DNA"/>
</dbReference>
<keyword evidence="3" id="KW-1185">Reference proteome</keyword>
<dbReference type="Pfam" id="PF14516">
    <property type="entry name" value="AAA_35"/>
    <property type="match status" value="1"/>
</dbReference>